<dbReference type="PANTHER" id="PTHR45431:SF3">
    <property type="entry name" value="RHODANESE-LIKE DOMAIN-CONTAINING PROTEIN 15, CHLOROPLASTIC"/>
    <property type="match status" value="1"/>
</dbReference>
<dbReference type="InterPro" id="IPR036873">
    <property type="entry name" value="Rhodanese-like_dom_sf"/>
</dbReference>
<reference evidence="2" key="1">
    <citation type="submission" date="2020-05" db="EMBL/GenBank/DDBJ databases">
        <authorList>
            <person name="Chiriac C."/>
            <person name="Salcher M."/>
            <person name="Ghai R."/>
            <person name="Kavagutti S V."/>
        </authorList>
    </citation>
    <scope>NUCLEOTIDE SEQUENCE</scope>
</reference>
<dbReference type="InterPro" id="IPR052367">
    <property type="entry name" value="Thiosulfate_ST/Rhodanese-like"/>
</dbReference>
<dbReference type="AlphaFoldDB" id="A0A6J6N8M9"/>
<dbReference type="PROSITE" id="PS50206">
    <property type="entry name" value="RHODANESE_3"/>
    <property type="match status" value="1"/>
</dbReference>
<dbReference type="SMART" id="SM00450">
    <property type="entry name" value="RHOD"/>
    <property type="match status" value="1"/>
</dbReference>
<dbReference type="CDD" id="cd00158">
    <property type="entry name" value="RHOD"/>
    <property type="match status" value="1"/>
</dbReference>
<name>A0A6J6N8M9_9ZZZZ</name>
<gene>
    <name evidence="2" type="ORF">UFOPK2362_00439</name>
</gene>
<dbReference type="Pfam" id="PF00581">
    <property type="entry name" value="Rhodanese"/>
    <property type="match status" value="1"/>
</dbReference>
<dbReference type="EMBL" id="CAEZXI010000031">
    <property type="protein sequence ID" value="CAB4681488.1"/>
    <property type="molecule type" value="Genomic_DNA"/>
</dbReference>
<dbReference type="InterPro" id="IPR001763">
    <property type="entry name" value="Rhodanese-like_dom"/>
</dbReference>
<organism evidence="2">
    <name type="scientific">freshwater metagenome</name>
    <dbReference type="NCBI Taxonomy" id="449393"/>
    <lineage>
        <taxon>unclassified sequences</taxon>
        <taxon>metagenomes</taxon>
        <taxon>ecological metagenomes</taxon>
    </lineage>
</organism>
<dbReference type="SUPFAM" id="SSF52821">
    <property type="entry name" value="Rhodanese/Cell cycle control phosphatase"/>
    <property type="match status" value="1"/>
</dbReference>
<accession>A0A6J6N8M9</accession>
<feature type="domain" description="Rhodanese" evidence="1">
    <location>
        <begin position="38"/>
        <end position="128"/>
    </location>
</feature>
<protein>
    <submittedName>
        <fullName evidence="2">Unannotated protein</fullName>
    </submittedName>
</protein>
<evidence type="ECO:0000313" key="2">
    <source>
        <dbReference type="EMBL" id="CAB4681488.1"/>
    </source>
</evidence>
<sequence length="129" mass="13921">MRKLAILIALSAVVLTGCSNGNESTMNLDTAAFEAKTQEAGVVILDVRTKAEFDEGHIANAININVESNEFLSEIAKLDKSKSYAVYCRSGRRSADALAKMSNEQFISLSNLNGGIIDWTNAGLPLVRQ</sequence>
<dbReference type="PANTHER" id="PTHR45431">
    <property type="entry name" value="RHODANESE-LIKE DOMAIN-CONTAINING PROTEIN 15, CHLOROPLASTIC"/>
    <property type="match status" value="1"/>
</dbReference>
<proteinExistence type="predicted"/>
<dbReference type="Gene3D" id="3.40.250.10">
    <property type="entry name" value="Rhodanese-like domain"/>
    <property type="match status" value="1"/>
</dbReference>
<dbReference type="PROSITE" id="PS51257">
    <property type="entry name" value="PROKAR_LIPOPROTEIN"/>
    <property type="match status" value="1"/>
</dbReference>
<evidence type="ECO:0000259" key="1">
    <source>
        <dbReference type="PROSITE" id="PS50206"/>
    </source>
</evidence>